<evidence type="ECO:0000256" key="1">
    <source>
        <dbReference type="ARBA" id="ARBA00004370"/>
    </source>
</evidence>
<gene>
    <name evidence="6" type="ORF">Fokcrypt_00217</name>
</gene>
<reference evidence="6" key="1">
    <citation type="submission" date="2022-10" db="EMBL/GenBank/DDBJ databases">
        <title>Host association and intracellularity evolved multiple times independently in the Rickettsiales.</title>
        <authorList>
            <person name="Castelli M."/>
            <person name="Nardi T."/>
            <person name="Gammuto L."/>
            <person name="Bellinzona G."/>
            <person name="Sabaneyeva E."/>
            <person name="Potekhin A."/>
            <person name="Serra V."/>
            <person name="Petroni G."/>
            <person name="Sassera D."/>
        </authorList>
    </citation>
    <scope>NUCLEOTIDE SEQUENCE [LARGE SCALE GENOMIC DNA]</scope>
    <source>
        <strain evidence="6">US_Bl 11III1</strain>
    </source>
</reference>
<evidence type="ECO:0000313" key="6">
    <source>
        <dbReference type="EMBL" id="WPX97704.1"/>
    </source>
</evidence>
<keyword evidence="2 5" id="KW-0812">Transmembrane</keyword>
<accession>A0ABZ0UNK9</accession>
<keyword evidence="7" id="KW-1185">Reference proteome</keyword>
<organism evidence="6 7">
    <name type="scientific">Candidatus Fokinia crypta</name>
    <dbReference type="NCBI Taxonomy" id="1920990"/>
    <lineage>
        <taxon>Bacteria</taxon>
        <taxon>Pseudomonadati</taxon>
        <taxon>Pseudomonadota</taxon>
        <taxon>Alphaproteobacteria</taxon>
        <taxon>Rickettsiales</taxon>
        <taxon>Candidatus Midichloriaceae</taxon>
        <taxon>Candidatus Fokinia</taxon>
    </lineage>
</organism>
<protein>
    <submittedName>
        <fullName evidence="6">Type IV secretory pathway, VirB3 protein</fullName>
    </submittedName>
</protein>
<keyword evidence="4 5" id="KW-0472">Membrane</keyword>
<dbReference type="NCBIfam" id="NF010474">
    <property type="entry name" value="PRK13899.1"/>
    <property type="match status" value="1"/>
</dbReference>
<evidence type="ECO:0000256" key="4">
    <source>
        <dbReference type="ARBA" id="ARBA00023136"/>
    </source>
</evidence>
<dbReference type="Pfam" id="PF05101">
    <property type="entry name" value="VirB3"/>
    <property type="match status" value="1"/>
</dbReference>
<dbReference type="Proteomes" id="UP001325140">
    <property type="component" value="Chromosome"/>
</dbReference>
<feature type="transmembrane region" description="Helical" evidence="5">
    <location>
        <begin position="20"/>
        <end position="41"/>
    </location>
</feature>
<dbReference type="RefSeq" id="WP_323722355.1">
    <property type="nucleotide sequence ID" value="NZ_CP110343.1"/>
</dbReference>
<evidence type="ECO:0000256" key="3">
    <source>
        <dbReference type="ARBA" id="ARBA00022989"/>
    </source>
</evidence>
<evidence type="ECO:0000313" key="7">
    <source>
        <dbReference type="Proteomes" id="UP001325140"/>
    </source>
</evidence>
<dbReference type="EMBL" id="CP110343">
    <property type="protein sequence ID" value="WPX97704.1"/>
    <property type="molecule type" value="Genomic_DNA"/>
</dbReference>
<proteinExistence type="predicted"/>
<sequence length="96" mass="11035">MNGQIRADSLFLGLTRPTLLFGVSYVFAIVNVMLCFCLFAATHDFKFIFGIIPMHGIGYYFCSKEPLFIELFQVKVSKCMRSKNRMYHGCNSYDPN</sequence>
<name>A0ABZ0UNK9_9RICK</name>
<evidence type="ECO:0000256" key="5">
    <source>
        <dbReference type="SAM" id="Phobius"/>
    </source>
</evidence>
<dbReference type="InterPro" id="IPR007792">
    <property type="entry name" value="T4SS_VirB3/TrbD/AvhB"/>
</dbReference>
<comment type="subcellular location">
    <subcellularLocation>
        <location evidence="1">Membrane</location>
    </subcellularLocation>
</comment>
<evidence type="ECO:0000256" key="2">
    <source>
        <dbReference type="ARBA" id="ARBA00022692"/>
    </source>
</evidence>
<keyword evidence="3 5" id="KW-1133">Transmembrane helix</keyword>